<name>A0A9D1UBV3_9FIRM</name>
<keyword evidence="1" id="KW-0472">Membrane</keyword>
<proteinExistence type="predicted"/>
<sequence>MLIFLMTRGALFQICSLDKEMKGCEEILSGKGAAVFGALCCINGVMAYILAAQKANAFFQGPADGCYAGLVRYLLFCVTAACFLLACIEDCWICQVHNFVWWTGAAAGAGLLFSAGENRGNVFDLLLFILLQELFFCRFYGRADCHSFCVCAMVQCALGAGFTAYLFLMLLAVGMLGLVQAFRHNINKKGNLKIPVPFLPYITISLWPTLFLVYLFKHS</sequence>
<keyword evidence="1" id="KW-0812">Transmembrane</keyword>
<dbReference type="AlphaFoldDB" id="A0A9D1UBV3"/>
<gene>
    <name evidence="2" type="ORF">H9742_11370</name>
</gene>
<dbReference type="EMBL" id="DXGH01000064">
    <property type="protein sequence ID" value="HIW82092.1"/>
    <property type="molecule type" value="Genomic_DNA"/>
</dbReference>
<protein>
    <recommendedName>
        <fullName evidence="4">Type IV leader peptidase family protein</fullName>
    </recommendedName>
</protein>
<feature type="transmembrane region" description="Helical" evidence="1">
    <location>
        <begin position="122"/>
        <end position="141"/>
    </location>
</feature>
<comment type="caution">
    <text evidence="2">The sequence shown here is derived from an EMBL/GenBank/DDBJ whole genome shotgun (WGS) entry which is preliminary data.</text>
</comment>
<feature type="transmembrane region" description="Helical" evidence="1">
    <location>
        <begin position="28"/>
        <end position="50"/>
    </location>
</feature>
<evidence type="ECO:0008006" key="4">
    <source>
        <dbReference type="Google" id="ProtNLM"/>
    </source>
</evidence>
<feature type="transmembrane region" description="Helical" evidence="1">
    <location>
        <begin position="99"/>
        <end position="116"/>
    </location>
</feature>
<dbReference type="Proteomes" id="UP000824265">
    <property type="component" value="Unassembled WGS sequence"/>
</dbReference>
<evidence type="ECO:0000313" key="3">
    <source>
        <dbReference type="Proteomes" id="UP000824265"/>
    </source>
</evidence>
<accession>A0A9D1UBV3</accession>
<evidence type="ECO:0000256" key="1">
    <source>
        <dbReference type="SAM" id="Phobius"/>
    </source>
</evidence>
<keyword evidence="1" id="KW-1133">Transmembrane helix</keyword>
<reference evidence="2" key="1">
    <citation type="journal article" date="2021" name="PeerJ">
        <title>Extensive microbial diversity within the chicken gut microbiome revealed by metagenomics and culture.</title>
        <authorList>
            <person name="Gilroy R."/>
            <person name="Ravi A."/>
            <person name="Getino M."/>
            <person name="Pursley I."/>
            <person name="Horton D.L."/>
            <person name="Alikhan N.F."/>
            <person name="Baker D."/>
            <person name="Gharbi K."/>
            <person name="Hall N."/>
            <person name="Watson M."/>
            <person name="Adriaenssens E.M."/>
            <person name="Foster-Nyarko E."/>
            <person name="Jarju S."/>
            <person name="Secka A."/>
            <person name="Antonio M."/>
            <person name="Oren A."/>
            <person name="Chaudhuri R.R."/>
            <person name="La Ragione R."/>
            <person name="Hildebrand F."/>
            <person name="Pallen M.J."/>
        </authorList>
    </citation>
    <scope>NUCLEOTIDE SEQUENCE</scope>
    <source>
        <strain evidence="2">CHK195-6426</strain>
    </source>
</reference>
<reference evidence="2" key="2">
    <citation type="submission" date="2021-04" db="EMBL/GenBank/DDBJ databases">
        <authorList>
            <person name="Gilroy R."/>
        </authorList>
    </citation>
    <scope>NUCLEOTIDE SEQUENCE</scope>
    <source>
        <strain evidence="2">CHK195-6426</strain>
    </source>
</reference>
<feature type="transmembrane region" description="Helical" evidence="1">
    <location>
        <begin position="70"/>
        <end position="87"/>
    </location>
</feature>
<feature type="transmembrane region" description="Helical" evidence="1">
    <location>
        <begin position="148"/>
        <end position="178"/>
    </location>
</feature>
<organism evidence="2 3">
    <name type="scientific">Candidatus Acetatifactor stercoripullorum</name>
    <dbReference type="NCBI Taxonomy" id="2838414"/>
    <lineage>
        <taxon>Bacteria</taxon>
        <taxon>Bacillati</taxon>
        <taxon>Bacillota</taxon>
        <taxon>Clostridia</taxon>
        <taxon>Lachnospirales</taxon>
        <taxon>Lachnospiraceae</taxon>
        <taxon>Acetatifactor</taxon>
    </lineage>
</organism>
<evidence type="ECO:0000313" key="2">
    <source>
        <dbReference type="EMBL" id="HIW82092.1"/>
    </source>
</evidence>
<feature type="transmembrane region" description="Helical" evidence="1">
    <location>
        <begin position="198"/>
        <end position="216"/>
    </location>
</feature>